<evidence type="ECO:0000313" key="1">
    <source>
        <dbReference type="EMBL" id="JAE05394.1"/>
    </source>
</evidence>
<reference evidence="1" key="1">
    <citation type="submission" date="2014-09" db="EMBL/GenBank/DDBJ databases">
        <authorList>
            <person name="Magalhaes I.L.F."/>
            <person name="Oliveira U."/>
            <person name="Santos F.R."/>
            <person name="Vidigal T.H.D.A."/>
            <person name="Brescovit A.D."/>
            <person name="Santos A.J."/>
        </authorList>
    </citation>
    <scope>NUCLEOTIDE SEQUENCE</scope>
    <source>
        <tissue evidence="1">Shoot tissue taken approximately 20 cm above the soil surface</tissue>
    </source>
</reference>
<organism evidence="1">
    <name type="scientific">Arundo donax</name>
    <name type="common">Giant reed</name>
    <name type="synonym">Donax arundinaceus</name>
    <dbReference type="NCBI Taxonomy" id="35708"/>
    <lineage>
        <taxon>Eukaryota</taxon>
        <taxon>Viridiplantae</taxon>
        <taxon>Streptophyta</taxon>
        <taxon>Embryophyta</taxon>
        <taxon>Tracheophyta</taxon>
        <taxon>Spermatophyta</taxon>
        <taxon>Magnoliopsida</taxon>
        <taxon>Liliopsida</taxon>
        <taxon>Poales</taxon>
        <taxon>Poaceae</taxon>
        <taxon>PACMAD clade</taxon>
        <taxon>Arundinoideae</taxon>
        <taxon>Arundineae</taxon>
        <taxon>Arundo</taxon>
    </lineage>
</organism>
<protein>
    <submittedName>
        <fullName evidence="1">Uncharacterized protein</fullName>
    </submittedName>
</protein>
<name>A0A0A9F2E8_ARUDO</name>
<sequence>MINSKGSPSKPNFSKTIPSSSLPVYLIRTVSPSCGVRIPSPYFNVFFSTFKSPVTSTTGFNETNCTSILTAEFGGTAENWF</sequence>
<dbReference type="EMBL" id="GBRH01192502">
    <property type="protein sequence ID" value="JAE05394.1"/>
    <property type="molecule type" value="Transcribed_RNA"/>
</dbReference>
<proteinExistence type="predicted"/>
<reference evidence="1" key="2">
    <citation type="journal article" date="2015" name="Data Brief">
        <title>Shoot transcriptome of the giant reed, Arundo donax.</title>
        <authorList>
            <person name="Barrero R.A."/>
            <person name="Guerrero F.D."/>
            <person name="Moolhuijzen P."/>
            <person name="Goolsby J.A."/>
            <person name="Tidwell J."/>
            <person name="Bellgard S.E."/>
            <person name="Bellgard M.I."/>
        </authorList>
    </citation>
    <scope>NUCLEOTIDE SEQUENCE</scope>
    <source>
        <tissue evidence="1">Shoot tissue taken approximately 20 cm above the soil surface</tissue>
    </source>
</reference>
<accession>A0A0A9F2E8</accession>
<dbReference type="AlphaFoldDB" id="A0A0A9F2E8"/>